<dbReference type="eggNOG" id="ENOG502QURC">
    <property type="taxonomic scope" value="Eukaryota"/>
</dbReference>
<dbReference type="Gramene" id="OB10G21270.1">
    <property type="protein sequence ID" value="OB10G21270.1"/>
    <property type="gene ID" value="OB10G21270"/>
</dbReference>
<dbReference type="EnsemblPlants" id="OB10G21270.1">
    <property type="protein sequence ID" value="OB10G21270.1"/>
    <property type="gene ID" value="OB10G21270"/>
</dbReference>
<dbReference type="HOGENOM" id="CLU_062644_2_1_1"/>
<dbReference type="PANTHER" id="PTHR33321:SF12">
    <property type="entry name" value="PLANT BASIC SECRETORY PROTEIN (BSP) FAMILY PROTEIN"/>
    <property type="match status" value="1"/>
</dbReference>
<evidence type="ECO:0000313" key="2">
    <source>
        <dbReference type="EnsemblPlants" id="OB10G21270.1"/>
    </source>
</evidence>
<dbReference type="Pfam" id="PF04450">
    <property type="entry name" value="BSP"/>
    <property type="match status" value="1"/>
</dbReference>
<reference evidence="2" key="1">
    <citation type="journal article" date="2013" name="Nat. Commun.">
        <title>Whole-genome sequencing of Oryza brachyantha reveals mechanisms underlying Oryza genome evolution.</title>
        <authorList>
            <person name="Chen J."/>
            <person name="Huang Q."/>
            <person name="Gao D."/>
            <person name="Wang J."/>
            <person name="Lang Y."/>
            <person name="Liu T."/>
            <person name="Li B."/>
            <person name="Bai Z."/>
            <person name="Luis Goicoechea J."/>
            <person name="Liang C."/>
            <person name="Chen C."/>
            <person name="Zhang W."/>
            <person name="Sun S."/>
            <person name="Liao Y."/>
            <person name="Zhang X."/>
            <person name="Yang L."/>
            <person name="Song C."/>
            <person name="Wang M."/>
            <person name="Shi J."/>
            <person name="Liu G."/>
            <person name="Liu J."/>
            <person name="Zhou H."/>
            <person name="Zhou W."/>
            <person name="Yu Q."/>
            <person name="An N."/>
            <person name="Chen Y."/>
            <person name="Cai Q."/>
            <person name="Wang B."/>
            <person name="Liu B."/>
            <person name="Min J."/>
            <person name="Huang Y."/>
            <person name="Wu H."/>
            <person name="Li Z."/>
            <person name="Zhang Y."/>
            <person name="Yin Y."/>
            <person name="Song W."/>
            <person name="Jiang J."/>
            <person name="Jackson S.A."/>
            <person name="Wing R.A."/>
            <person name="Wang J."/>
            <person name="Chen M."/>
        </authorList>
    </citation>
    <scope>NUCLEOTIDE SEQUENCE [LARGE SCALE GENOMIC DNA]</scope>
    <source>
        <strain evidence="2">cv. IRGC 101232</strain>
    </source>
</reference>
<evidence type="ECO:0000313" key="3">
    <source>
        <dbReference type="Proteomes" id="UP000006038"/>
    </source>
</evidence>
<dbReference type="AlphaFoldDB" id="J3N3M9"/>
<evidence type="ECO:0008006" key="4">
    <source>
        <dbReference type="Google" id="ProtNLM"/>
    </source>
</evidence>
<dbReference type="InterPro" id="IPR007541">
    <property type="entry name" value="Uncharacterised_BSP"/>
</dbReference>
<organism evidence="2">
    <name type="scientific">Oryza brachyantha</name>
    <name type="common">malo sina</name>
    <dbReference type="NCBI Taxonomy" id="4533"/>
    <lineage>
        <taxon>Eukaryota</taxon>
        <taxon>Viridiplantae</taxon>
        <taxon>Streptophyta</taxon>
        <taxon>Embryophyta</taxon>
        <taxon>Tracheophyta</taxon>
        <taxon>Spermatophyta</taxon>
        <taxon>Magnoliopsida</taxon>
        <taxon>Liliopsida</taxon>
        <taxon>Poales</taxon>
        <taxon>Poaceae</taxon>
        <taxon>BOP clade</taxon>
        <taxon>Oryzoideae</taxon>
        <taxon>Oryzeae</taxon>
        <taxon>Oryzinae</taxon>
        <taxon>Oryza</taxon>
    </lineage>
</organism>
<protein>
    <recommendedName>
        <fullName evidence="4">Basic secretory protease</fullName>
    </recommendedName>
</protein>
<proteinExistence type="predicted"/>
<name>J3N3M9_ORYBR</name>
<dbReference type="PANTHER" id="PTHR33321">
    <property type="match status" value="1"/>
</dbReference>
<sequence>MKAHAVAAALLTVALAATAGAVTYEVNNAASSTAGGQRFDREYGGDYAKQVLAGASSFTWSIFNQPSPADRSPVDAVILTVGDVGGIASTDRNNITLGAGYVAGITGNDFKDQVTGVLYHEVVHVWQAGLQDYGSHPWVYEGIADFVRLKAGYIAAGWAQPGQGGSWEEGYSVTARFFDYCDGSVKPGFVAGLNAKLKGGYDADYFVQITGKTLQQLWQDYKAMYGN</sequence>
<keyword evidence="3" id="KW-1185">Reference proteome</keyword>
<reference evidence="2" key="2">
    <citation type="submission" date="2013-04" db="UniProtKB">
        <authorList>
            <consortium name="EnsemblPlants"/>
        </authorList>
    </citation>
    <scope>IDENTIFICATION</scope>
</reference>
<dbReference type="STRING" id="4533.J3N3M9"/>
<accession>J3N3M9</accession>
<feature type="signal peptide" evidence="1">
    <location>
        <begin position="1"/>
        <end position="21"/>
    </location>
</feature>
<dbReference type="OMA" id="IANGWAQ"/>
<dbReference type="Proteomes" id="UP000006038">
    <property type="component" value="Chromosome 10"/>
</dbReference>
<keyword evidence="1" id="KW-0732">Signal</keyword>
<feature type="chain" id="PRO_5003774754" description="Basic secretory protease" evidence="1">
    <location>
        <begin position="22"/>
        <end position="227"/>
    </location>
</feature>
<evidence type="ECO:0000256" key="1">
    <source>
        <dbReference type="SAM" id="SignalP"/>
    </source>
</evidence>